<evidence type="ECO:0000313" key="4">
    <source>
        <dbReference type="Proteomes" id="UP000509383"/>
    </source>
</evidence>
<keyword evidence="5" id="KW-1185">Reference proteome</keyword>
<dbReference type="InterPro" id="IPR041698">
    <property type="entry name" value="Methyltransf_25"/>
</dbReference>
<dbReference type="Proteomes" id="UP000509383">
    <property type="component" value="Chromosome"/>
</dbReference>
<dbReference type="InterPro" id="IPR029063">
    <property type="entry name" value="SAM-dependent_MTases_sf"/>
</dbReference>
<gene>
    <name evidence="2" type="ORF">TUM18999_39400</name>
    <name evidence="3" type="ORF">TUM20286_51420</name>
</gene>
<accession>A0A6J4E8S0</accession>
<sequence length="225" mass="25054">MSFSIEWEQRYAASTHLSIWPWSDVVSLTKRHCRELGPGRRVLELGCGAGANIPFFQSLGVDYHAVEGSPTIAAQLRERLPELAATIATGDFTQPWPFAPGFDLVLDRASLTCNGEEAIRRCLRQVHEALVPGGFFIGVDWYSVNHSDARRGQPDADPHTRSGFTDGSFAGTGRVHFSDEAHLRALFADFELLYLEEKQSVRYEPADGHRFASWLLVARKPAVRA</sequence>
<dbReference type="SUPFAM" id="SSF53335">
    <property type="entry name" value="S-adenosyl-L-methionine-dependent methyltransferases"/>
    <property type="match status" value="1"/>
</dbReference>
<name>A0A6J4E8S0_9PSED</name>
<reference evidence="2 4" key="1">
    <citation type="submission" date="2020-05" db="EMBL/GenBank/DDBJ databases">
        <title>Characterization of novel class B3 metallo-beta-lactamase from novel Pseudomonas species.</title>
        <authorList>
            <person name="Yamada K."/>
            <person name="Aoki K."/>
            <person name="Ishii Y."/>
        </authorList>
    </citation>
    <scope>NUCLEOTIDE SEQUENCE [LARGE SCALE GENOMIC DNA]</scope>
    <source>
        <strain evidence="2 4">TUM18999</strain>
        <strain evidence="3 5">TUM20286</strain>
    </source>
</reference>
<dbReference type="Gene3D" id="3.40.50.150">
    <property type="entry name" value="Vaccinia Virus protein VP39"/>
    <property type="match status" value="1"/>
</dbReference>
<dbReference type="AlphaFoldDB" id="A0A6J4E8S0"/>
<dbReference type="EMBL" id="BQKM01000018">
    <property type="protein sequence ID" value="GJN55390.1"/>
    <property type="molecule type" value="Genomic_DNA"/>
</dbReference>
<organism evidence="2 4">
    <name type="scientific">Pseudomonas tohonis</name>
    <dbReference type="NCBI Taxonomy" id="2725477"/>
    <lineage>
        <taxon>Bacteria</taxon>
        <taxon>Pseudomonadati</taxon>
        <taxon>Pseudomonadota</taxon>
        <taxon>Gammaproteobacteria</taxon>
        <taxon>Pseudomonadales</taxon>
        <taxon>Pseudomonadaceae</taxon>
        <taxon>Pseudomonas</taxon>
    </lineage>
</organism>
<evidence type="ECO:0000259" key="1">
    <source>
        <dbReference type="Pfam" id="PF13649"/>
    </source>
</evidence>
<evidence type="ECO:0000313" key="2">
    <source>
        <dbReference type="EMBL" id="BCG25749.1"/>
    </source>
</evidence>
<dbReference type="Proteomes" id="UP001054892">
    <property type="component" value="Unassembled WGS sequence"/>
</dbReference>
<proteinExistence type="predicted"/>
<dbReference type="EMBL" id="AP023189">
    <property type="protein sequence ID" value="BCG25749.1"/>
    <property type="molecule type" value="Genomic_DNA"/>
</dbReference>
<feature type="domain" description="Methyltransferase" evidence="1">
    <location>
        <begin position="42"/>
        <end position="134"/>
    </location>
</feature>
<dbReference type="KEGG" id="ptw:TUM18999_39400"/>
<evidence type="ECO:0000313" key="5">
    <source>
        <dbReference type="Proteomes" id="UP001054892"/>
    </source>
</evidence>
<protein>
    <recommendedName>
        <fullName evidence="1">Methyltransferase domain-containing protein</fullName>
    </recommendedName>
</protein>
<dbReference type="CDD" id="cd02440">
    <property type="entry name" value="AdoMet_MTases"/>
    <property type="match status" value="1"/>
</dbReference>
<evidence type="ECO:0000313" key="3">
    <source>
        <dbReference type="EMBL" id="GJN55390.1"/>
    </source>
</evidence>
<dbReference type="RefSeq" id="WP_173177756.1">
    <property type="nucleotide sequence ID" value="NZ_AP023189.1"/>
</dbReference>
<dbReference type="Pfam" id="PF13649">
    <property type="entry name" value="Methyltransf_25"/>
    <property type="match status" value="1"/>
</dbReference>